<reference evidence="3" key="1">
    <citation type="submission" date="2016-07" db="EMBL/GenBank/DDBJ databases">
        <authorList>
            <person name="Florea S."/>
            <person name="Webb J.S."/>
            <person name="Jaromczyk J."/>
            <person name="Schardl C.L."/>
        </authorList>
    </citation>
    <scope>NUCLEOTIDE SEQUENCE [LARGE SCALE GENOMIC DNA]</scope>
    <source>
        <strain evidence="3">MV-1</strain>
    </source>
</reference>
<dbReference type="EMBL" id="MCGG01000049">
    <property type="protein sequence ID" value="OEJ65524.1"/>
    <property type="molecule type" value="Genomic_DNA"/>
</dbReference>
<evidence type="ECO:0000259" key="1">
    <source>
        <dbReference type="PROSITE" id="PS50943"/>
    </source>
</evidence>
<organism evidence="2 3">
    <name type="scientific">Magnetovibrio blakemorei</name>
    <dbReference type="NCBI Taxonomy" id="28181"/>
    <lineage>
        <taxon>Bacteria</taxon>
        <taxon>Pseudomonadati</taxon>
        <taxon>Pseudomonadota</taxon>
        <taxon>Alphaproteobacteria</taxon>
        <taxon>Rhodospirillales</taxon>
        <taxon>Magnetovibrionaceae</taxon>
        <taxon>Magnetovibrio</taxon>
    </lineage>
</organism>
<dbReference type="OrthoDB" id="7307865at2"/>
<evidence type="ECO:0000313" key="3">
    <source>
        <dbReference type="Proteomes" id="UP000095347"/>
    </source>
</evidence>
<dbReference type="InterPro" id="IPR010982">
    <property type="entry name" value="Lambda_DNA-bd_dom_sf"/>
</dbReference>
<dbReference type="SUPFAM" id="SSF47413">
    <property type="entry name" value="lambda repressor-like DNA-binding domains"/>
    <property type="match status" value="1"/>
</dbReference>
<dbReference type="InterPro" id="IPR001387">
    <property type="entry name" value="Cro/C1-type_HTH"/>
</dbReference>
<sequence>MLAIELMSPKEIASQIADNVRTLRLRQNLSQEGLAERSGMSLGSLKRFEQTGAISFESLIRLSIALGATKELTSLFQPPEITDIDDIIKAKPAARARGREK</sequence>
<dbReference type="PROSITE" id="PS50943">
    <property type="entry name" value="HTH_CROC1"/>
    <property type="match status" value="1"/>
</dbReference>
<dbReference type="AlphaFoldDB" id="A0A1E5Q5R7"/>
<dbReference type="Pfam" id="PF01381">
    <property type="entry name" value="HTH_3"/>
    <property type="match status" value="1"/>
</dbReference>
<feature type="domain" description="HTH cro/C1-type" evidence="1">
    <location>
        <begin position="20"/>
        <end position="72"/>
    </location>
</feature>
<dbReference type="SMART" id="SM00530">
    <property type="entry name" value="HTH_XRE"/>
    <property type="match status" value="1"/>
</dbReference>
<dbReference type="Proteomes" id="UP000095347">
    <property type="component" value="Unassembled WGS sequence"/>
</dbReference>
<dbReference type="STRING" id="28181.BEN30_14175"/>
<evidence type="ECO:0000313" key="2">
    <source>
        <dbReference type="EMBL" id="OEJ65524.1"/>
    </source>
</evidence>
<dbReference type="CDD" id="cd00093">
    <property type="entry name" value="HTH_XRE"/>
    <property type="match status" value="1"/>
</dbReference>
<dbReference type="Gene3D" id="1.10.260.40">
    <property type="entry name" value="lambda repressor-like DNA-binding domains"/>
    <property type="match status" value="1"/>
</dbReference>
<protein>
    <recommendedName>
        <fullName evidence="1">HTH cro/C1-type domain-containing protein</fullName>
    </recommendedName>
</protein>
<accession>A0A1E5Q5R7</accession>
<comment type="caution">
    <text evidence="2">The sequence shown here is derived from an EMBL/GenBank/DDBJ whole genome shotgun (WGS) entry which is preliminary data.</text>
</comment>
<gene>
    <name evidence="2" type="ORF">BEN30_14175</name>
</gene>
<dbReference type="RefSeq" id="WP_069958733.1">
    <property type="nucleotide sequence ID" value="NZ_MCGG01000049.1"/>
</dbReference>
<dbReference type="GO" id="GO:0003677">
    <property type="term" value="F:DNA binding"/>
    <property type="evidence" value="ECO:0007669"/>
    <property type="project" value="InterPro"/>
</dbReference>
<proteinExistence type="predicted"/>
<keyword evidence="3" id="KW-1185">Reference proteome</keyword>
<name>A0A1E5Q5R7_9PROT</name>